<sequence>MMKFFNFSDIVKYRWMVFGRCFLAAVGGFLIASISVSLIALSSEQKALATYTGLIISFIMWLLIIIYVFSVKSSIKAWWAILIILMVMATVNWGLKQWIV</sequence>
<organism evidence="1 2">
    <name type="scientific">Acinetobacter johnsonii</name>
    <dbReference type="NCBI Taxonomy" id="40214"/>
    <lineage>
        <taxon>Bacteria</taxon>
        <taxon>Pseudomonadati</taxon>
        <taxon>Pseudomonadota</taxon>
        <taxon>Gammaproteobacteria</taxon>
        <taxon>Moraxellales</taxon>
        <taxon>Moraxellaceae</taxon>
        <taxon>Acinetobacter</taxon>
    </lineage>
</organism>
<dbReference type="EMBL" id="JAOCLH010000004">
    <property type="protein sequence ID" value="MDH2171461.1"/>
    <property type="molecule type" value="Genomic_DNA"/>
</dbReference>
<dbReference type="Proteomes" id="UP001162261">
    <property type="component" value="Unassembled WGS sequence"/>
</dbReference>
<evidence type="ECO:0000313" key="1">
    <source>
        <dbReference type="EMBL" id="MDH2171461.1"/>
    </source>
</evidence>
<dbReference type="RefSeq" id="WP_125274842.1">
    <property type="nucleotide sequence ID" value="NZ_BKWH01000021.1"/>
</dbReference>
<dbReference type="AlphaFoldDB" id="A0A239RY59"/>
<proteinExistence type="predicted"/>
<gene>
    <name evidence="1" type="ORF">N5J46_03260</name>
</gene>
<comment type="caution">
    <text evidence="1">The sequence shown here is derived from an EMBL/GenBank/DDBJ whole genome shotgun (WGS) entry which is preliminary data.</text>
</comment>
<protein>
    <submittedName>
        <fullName evidence="1">Uncharacterized protein</fullName>
    </submittedName>
</protein>
<name>A0A239RY59_ACIJO</name>
<evidence type="ECO:0000313" key="2">
    <source>
        <dbReference type="Proteomes" id="UP001162261"/>
    </source>
</evidence>
<reference evidence="1" key="1">
    <citation type="submission" date="2022-09" db="EMBL/GenBank/DDBJ databases">
        <title>Intensive care unit water sources are persistently colonized with multi-drug resistant bacteria and are the site of extensive horizontal gene transfer of antibiotic resistance genes.</title>
        <authorList>
            <person name="Diorio-Toth L."/>
        </authorList>
    </citation>
    <scope>NUCLEOTIDE SEQUENCE</scope>
    <source>
        <strain evidence="1">GD03649</strain>
    </source>
</reference>
<accession>A0A239RY59</accession>